<keyword evidence="1 4" id="KW-0812">Transmembrane</keyword>
<dbReference type="Gene3D" id="1.20.1560.10">
    <property type="entry name" value="ABC transporter type 1, transmembrane domain"/>
    <property type="match status" value="1"/>
</dbReference>
<evidence type="ECO:0000256" key="2">
    <source>
        <dbReference type="ARBA" id="ARBA00022989"/>
    </source>
</evidence>
<dbReference type="Proteomes" id="UP000215914">
    <property type="component" value="Unassembled WGS sequence"/>
</dbReference>
<organism evidence="5 6">
    <name type="scientific">Helianthus annuus</name>
    <name type="common">Common sunflower</name>
    <dbReference type="NCBI Taxonomy" id="4232"/>
    <lineage>
        <taxon>Eukaryota</taxon>
        <taxon>Viridiplantae</taxon>
        <taxon>Streptophyta</taxon>
        <taxon>Embryophyta</taxon>
        <taxon>Tracheophyta</taxon>
        <taxon>Spermatophyta</taxon>
        <taxon>Magnoliopsida</taxon>
        <taxon>eudicotyledons</taxon>
        <taxon>Gunneridae</taxon>
        <taxon>Pentapetalae</taxon>
        <taxon>asterids</taxon>
        <taxon>campanulids</taxon>
        <taxon>Asterales</taxon>
        <taxon>Asteraceae</taxon>
        <taxon>Asteroideae</taxon>
        <taxon>Heliantheae alliance</taxon>
        <taxon>Heliantheae</taxon>
        <taxon>Helianthus</taxon>
    </lineage>
</organism>
<evidence type="ECO:0000313" key="6">
    <source>
        <dbReference type="Proteomes" id="UP000215914"/>
    </source>
</evidence>
<dbReference type="GO" id="GO:0016020">
    <property type="term" value="C:membrane"/>
    <property type="evidence" value="ECO:0007669"/>
    <property type="project" value="InterPro"/>
</dbReference>
<keyword evidence="6" id="KW-1185">Reference proteome</keyword>
<protein>
    <submittedName>
        <fullName evidence="5">ABC transporter type 1, transmembrane domain superfamily</fullName>
    </submittedName>
</protein>
<dbReference type="EMBL" id="MNCJ02000322">
    <property type="protein sequence ID" value="KAF5798675.1"/>
    <property type="molecule type" value="Genomic_DNA"/>
</dbReference>
<feature type="transmembrane region" description="Helical" evidence="4">
    <location>
        <begin position="28"/>
        <end position="47"/>
    </location>
</feature>
<reference evidence="5" key="1">
    <citation type="journal article" date="2017" name="Nature">
        <title>The sunflower genome provides insights into oil metabolism, flowering and Asterid evolution.</title>
        <authorList>
            <person name="Badouin H."/>
            <person name="Gouzy J."/>
            <person name="Grassa C.J."/>
            <person name="Murat F."/>
            <person name="Staton S.E."/>
            <person name="Cottret L."/>
            <person name="Lelandais-Briere C."/>
            <person name="Owens G.L."/>
            <person name="Carrere S."/>
            <person name="Mayjonade B."/>
            <person name="Legrand L."/>
            <person name="Gill N."/>
            <person name="Kane N.C."/>
            <person name="Bowers J.E."/>
            <person name="Hubner S."/>
            <person name="Bellec A."/>
            <person name="Berard A."/>
            <person name="Berges H."/>
            <person name="Blanchet N."/>
            <person name="Boniface M.C."/>
            <person name="Brunel D."/>
            <person name="Catrice O."/>
            <person name="Chaidir N."/>
            <person name="Claudel C."/>
            <person name="Donnadieu C."/>
            <person name="Faraut T."/>
            <person name="Fievet G."/>
            <person name="Helmstetter N."/>
            <person name="King M."/>
            <person name="Knapp S.J."/>
            <person name="Lai Z."/>
            <person name="Le Paslier M.C."/>
            <person name="Lippi Y."/>
            <person name="Lorenzon L."/>
            <person name="Mandel J.R."/>
            <person name="Marage G."/>
            <person name="Marchand G."/>
            <person name="Marquand E."/>
            <person name="Bret-Mestries E."/>
            <person name="Morien E."/>
            <person name="Nambeesan S."/>
            <person name="Nguyen T."/>
            <person name="Pegot-Espagnet P."/>
            <person name="Pouilly N."/>
            <person name="Raftis F."/>
            <person name="Sallet E."/>
            <person name="Schiex T."/>
            <person name="Thomas J."/>
            <person name="Vandecasteele C."/>
            <person name="Vares D."/>
            <person name="Vear F."/>
            <person name="Vautrin S."/>
            <person name="Crespi M."/>
            <person name="Mangin B."/>
            <person name="Burke J.M."/>
            <person name="Salse J."/>
            <person name="Munos S."/>
            <person name="Vincourt P."/>
            <person name="Rieseberg L.H."/>
            <person name="Langlade N.B."/>
        </authorList>
    </citation>
    <scope>NUCLEOTIDE SEQUENCE</scope>
    <source>
        <tissue evidence="5">Leaves</tissue>
    </source>
</reference>
<dbReference type="GO" id="GO:0005524">
    <property type="term" value="F:ATP binding"/>
    <property type="evidence" value="ECO:0007669"/>
    <property type="project" value="InterPro"/>
</dbReference>
<keyword evidence="3 4" id="KW-0472">Membrane</keyword>
<evidence type="ECO:0000256" key="3">
    <source>
        <dbReference type="ARBA" id="ARBA00023136"/>
    </source>
</evidence>
<dbReference type="AlphaFoldDB" id="A0A9K3ILB2"/>
<reference evidence="5" key="2">
    <citation type="submission" date="2020-06" db="EMBL/GenBank/DDBJ databases">
        <title>Helianthus annuus Genome sequencing and assembly Release 2.</title>
        <authorList>
            <person name="Gouzy J."/>
            <person name="Langlade N."/>
            <person name="Munos S."/>
        </authorList>
    </citation>
    <scope>NUCLEOTIDE SEQUENCE</scope>
    <source>
        <tissue evidence="5">Leaves</tissue>
    </source>
</reference>
<comment type="caution">
    <text evidence="5">The sequence shown here is derived from an EMBL/GenBank/DDBJ whole genome shotgun (WGS) entry which is preliminary data.</text>
</comment>
<accession>A0A9K3ILB2</accession>
<dbReference type="Gramene" id="mRNA:HanXRQr2_Chr07g0295691">
    <property type="protein sequence ID" value="CDS:HanXRQr2_Chr07g0295691.1"/>
    <property type="gene ID" value="HanXRQr2_Chr07g0295691"/>
</dbReference>
<evidence type="ECO:0000256" key="1">
    <source>
        <dbReference type="ARBA" id="ARBA00022692"/>
    </source>
</evidence>
<name>A0A9K3ILB2_HELAN</name>
<sequence>MYSAYTLVLFFGAHLVKTGYTQFGDVYKIFLILVLSSFSVGPLAGLAPDTSMASSTIPNVFEILNRVR</sequence>
<evidence type="ECO:0000313" key="5">
    <source>
        <dbReference type="EMBL" id="KAF5798675.1"/>
    </source>
</evidence>
<keyword evidence="2 4" id="KW-1133">Transmembrane helix</keyword>
<dbReference type="SUPFAM" id="SSF90123">
    <property type="entry name" value="ABC transporter transmembrane region"/>
    <property type="match status" value="1"/>
</dbReference>
<gene>
    <name evidence="5" type="ORF">HanXRQr2_Chr07g0295691</name>
</gene>
<proteinExistence type="predicted"/>
<evidence type="ECO:0000256" key="4">
    <source>
        <dbReference type="SAM" id="Phobius"/>
    </source>
</evidence>
<dbReference type="InterPro" id="IPR036640">
    <property type="entry name" value="ABC1_TM_sf"/>
</dbReference>